<feature type="region of interest" description="Disordered" evidence="3">
    <location>
        <begin position="528"/>
        <end position="627"/>
    </location>
</feature>
<dbReference type="InterPro" id="IPR018834">
    <property type="entry name" value="DNA/RNA-bd_Est1-type"/>
</dbReference>
<feature type="coiled-coil region" evidence="2">
    <location>
        <begin position="763"/>
        <end position="813"/>
    </location>
</feature>
<dbReference type="InterPro" id="IPR045153">
    <property type="entry name" value="Est1/Ebs1-like"/>
</dbReference>
<keyword evidence="1" id="KW-0866">Nonsense-mediated mRNA decay</keyword>
<feature type="compositionally biased region" description="Basic and acidic residues" evidence="3">
    <location>
        <begin position="545"/>
        <end position="561"/>
    </location>
</feature>
<evidence type="ECO:0000259" key="4">
    <source>
        <dbReference type="Pfam" id="PF10373"/>
    </source>
</evidence>
<dbReference type="PANTHER" id="PTHR15696">
    <property type="entry name" value="SMG-7 SUPPRESSOR WITH MORPHOLOGICAL EFFECT ON GENITALIA PROTEIN 7"/>
    <property type="match status" value="1"/>
</dbReference>
<dbReference type="GO" id="GO:0070034">
    <property type="term" value="F:telomerase RNA binding"/>
    <property type="evidence" value="ECO:0007669"/>
    <property type="project" value="TreeGrafter"/>
</dbReference>
<dbReference type="Proteomes" id="UP001321473">
    <property type="component" value="Unassembled WGS sequence"/>
</dbReference>
<name>A0AAQ4EAD1_AMBAM</name>
<feature type="domain" description="DNA/RNA-binding" evidence="4">
    <location>
        <begin position="171"/>
        <end position="434"/>
    </location>
</feature>
<evidence type="ECO:0000256" key="2">
    <source>
        <dbReference type="SAM" id="Coils"/>
    </source>
</evidence>
<feature type="region of interest" description="Disordered" evidence="3">
    <location>
        <begin position="815"/>
        <end position="838"/>
    </location>
</feature>
<dbReference type="Pfam" id="PF10374">
    <property type="entry name" value="EST1"/>
    <property type="match status" value="1"/>
</dbReference>
<accession>A0AAQ4EAD1</accession>
<sequence length="936" mass="103738">MKASVSEILKEAESVKSALAEDNPRNARAFHLRTRLCWLLEGLLLTDLEFALDKKVEQELWNSAFRNPIAAFQAKSADKKERANGESQTMLAALLETASGFYLQLFRKLCFMYDISFKCHLKDPSYGILHLDKHDDLNVEKPKKSSVLYICQHCLVHLGDIARYRGQSLQAENFYRHAVEMGPRNGHPYNQLALLEAASGEKLSAVFFHVRSLALQHPFPAAATNLSKLFSKMVSDSCISIGKSKMTPYEYTTAFLQFHAHIYLLTDMSQAEGVLGSLTSCLPALVMVEKLETWQLLQMVAICMFNQEHCTQVSGSTDSSTAALQKKAQHLLLDLVASMLHAFLLPMHALQEPRDMRDCCSVPVVKPVLDWLVHKQELLHSEPFVRKPQIWHGFCKLLNALRVVLPAEFPKDKYFTVPLPEDWELQCFMPLFDAHSELHFESAPTLMKKEAGDLRASRLLDIAEVLSQVIMNGKNVISLSKDTPARYVANHYTEAMRNQVMKQIQQLSIEPEGDSRKSAIDLRRGALQKRDMNKSGSSEGAALEVRFKLDGDKTGEPEKRGPKGMASMKERRPGRNVAMQAIFQQREQRSASLADSHSGRRDASADAVSTSTVHNIHSRSSHKTDEKPWYHQAQLLPHNLVSSNGNRGNFRLPNPTNGQPLNGPTAPLTFDPGVAPMPPPQSQQLFGMIEGGGQQAAGQQNPSFVPGGLAGLAAPGVGLAAPGVGPSYLWNYYVPQPMATPGAPQPAPLLYLGTGQPMASHQLESLLRQQQQHQQQQQQLQQQQLQQQQQQQLQQLQQQLQQQQLQEQQADLEPNKMASGPDLFQGNPVSAMATPPSQPPWVPPHTMEVNGCEVVPPGGAAQTSGSDLPTNTYSLFNSPWPSGLHHMSKEGGKSPAGAIDPMVMHSRIQSLWSGPGPSPLERLLEQQKLWRDGAAQ</sequence>
<evidence type="ECO:0008006" key="8">
    <source>
        <dbReference type="Google" id="ProtNLM"/>
    </source>
</evidence>
<dbReference type="GO" id="GO:0042162">
    <property type="term" value="F:telomeric DNA binding"/>
    <property type="evidence" value="ECO:0007669"/>
    <property type="project" value="TreeGrafter"/>
</dbReference>
<dbReference type="EMBL" id="JARKHS020019546">
    <property type="protein sequence ID" value="KAK8771600.1"/>
    <property type="molecule type" value="Genomic_DNA"/>
</dbReference>
<keyword evidence="2" id="KW-0175">Coiled coil</keyword>
<evidence type="ECO:0000313" key="7">
    <source>
        <dbReference type="Proteomes" id="UP001321473"/>
    </source>
</evidence>
<dbReference type="SUPFAM" id="SSF48452">
    <property type="entry name" value="TPR-like"/>
    <property type="match status" value="1"/>
</dbReference>
<reference evidence="6 7" key="1">
    <citation type="journal article" date="2023" name="Arcadia Sci">
        <title>De novo assembly of a long-read Amblyomma americanum tick genome.</title>
        <authorList>
            <person name="Chou S."/>
            <person name="Poskanzer K.E."/>
            <person name="Rollins M."/>
            <person name="Thuy-Boun P.S."/>
        </authorList>
    </citation>
    <scope>NUCLEOTIDE SEQUENCE [LARGE SCALE GENOMIC DNA]</scope>
    <source>
        <strain evidence="6">F_SG_1</strain>
        <tissue evidence="6">Salivary glands</tissue>
    </source>
</reference>
<comment type="caution">
    <text evidence="6">The sequence shown here is derived from an EMBL/GenBank/DDBJ whole genome shotgun (WGS) entry which is preliminary data.</text>
</comment>
<dbReference type="AlphaFoldDB" id="A0AAQ4EAD1"/>
<organism evidence="6 7">
    <name type="scientific">Amblyomma americanum</name>
    <name type="common">Lone star tick</name>
    <dbReference type="NCBI Taxonomy" id="6943"/>
    <lineage>
        <taxon>Eukaryota</taxon>
        <taxon>Metazoa</taxon>
        <taxon>Ecdysozoa</taxon>
        <taxon>Arthropoda</taxon>
        <taxon>Chelicerata</taxon>
        <taxon>Arachnida</taxon>
        <taxon>Acari</taxon>
        <taxon>Parasitiformes</taxon>
        <taxon>Ixodida</taxon>
        <taxon>Ixodoidea</taxon>
        <taxon>Ixodidae</taxon>
        <taxon>Amblyomminae</taxon>
        <taxon>Amblyomma</taxon>
    </lineage>
</organism>
<dbReference type="InterPro" id="IPR019458">
    <property type="entry name" value="Est1-like_N"/>
</dbReference>
<gene>
    <name evidence="6" type="ORF">V5799_025156</name>
</gene>
<dbReference type="GO" id="GO:0005697">
    <property type="term" value="C:telomerase holoenzyme complex"/>
    <property type="evidence" value="ECO:0007669"/>
    <property type="project" value="TreeGrafter"/>
</dbReference>
<keyword evidence="7" id="KW-1185">Reference proteome</keyword>
<dbReference type="GO" id="GO:0000184">
    <property type="term" value="P:nuclear-transcribed mRNA catabolic process, nonsense-mediated decay"/>
    <property type="evidence" value="ECO:0007669"/>
    <property type="project" value="UniProtKB-KW"/>
</dbReference>
<feature type="domain" description="Telomerase activating protein Est1-like N-terminal" evidence="5">
    <location>
        <begin position="55"/>
        <end position="167"/>
    </location>
</feature>
<proteinExistence type="predicted"/>
<feature type="compositionally biased region" description="Polar residues" evidence="3">
    <location>
        <begin position="582"/>
        <end position="595"/>
    </location>
</feature>
<evidence type="ECO:0000256" key="1">
    <source>
        <dbReference type="ARBA" id="ARBA00023161"/>
    </source>
</evidence>
<protein>
    <recommendedName>
        <fullName evidence="8">Nonsense mediated mrna decay factor</fullName>
    </recommendedName>
</protein>
<dbReference type="InterPro" id="IPR011990">
    <property type="entry name" value="TPR-like_helical_dom_sf"/>
</dbReference>
<dbReference type="PANTHER" id="PTHR15696:SF5">
    <property type="entry name" value="NONSENSE-MEDIATED MRNA DECAY FACTOR SMG7"/>
    <property type="match status" value="1"/>
</dbReference>
<feature type="region of interest" description="Disordered" evidence="3">
    <location>
        <begin position="639"/>
        <end position="659"/>
    </location>
</feature>
<dbReference type="Pfam" id="PF10373">
    <property type="entry name" value="EST1_DNA_bind"/>
    <property type="match status" value="1"/>
</dbReference>
<dbReference type="Gene3D" id="1.25.40.10">
    <property type="entry name" value="Tetratricopeptide repeat domain"/>
    <property type="match status" value="1"/>
</dbReference>
<evidence type="ECO:0000259" key="5">
    <source>
        <dbReference type="Pfam" id="PF10374"/>
    </source>
</evidence>
<evidence type="ECO:0000256" key="3">
    <source>
        <dbReference type="SAM" id="MobiDB-lite"/>
    </source>
</evidence>
<evidence type="ECO:0000313" key="6">
    <source>
        <dbReference type="EMBL" id="KAK8771600.1"/>
    </source>
</evidence>